<name>A0A3R6DX80_9FIRM</name>
<dbReference type="EMBL" id="QRIM01000028">
    <property type="protein sequence ID" value="RHG56067.1"/>
    <property type="molecule type" value="Genomic_DNA"/>
</dbReference>
<gene>
    <name evidence="1" type="ORF">DW252_16150</name>
</gene>
<organism evidence="1 2">
    <name type="scientific">Coprococcus comes</name>
    <dbReference type="NCBI Taxonomy" id="410072"/>
    <lineage>
        <taxon>Bacteria</taxon>
        <taxon>Bacillati</taxon>
        <taxon>Bacillota</taxon>
        <taxon>Clostridia</taxon>
        <taxon>Lachnospirales</taxon>
        <taxon>Lachnospiraceae</taxon>
        <taxon>Coprococcus</taxon>
    </lineage>
</organism>
<dbReference type="Proteomes" id="UP000286595">
    <property type="component" value="Unassembled WGS sequence"/>
</dbReference>
<dbReference type="AlphaFoldDB" id="A0A3R6DX80"/>
<protein>
    <submittedName>
        <fullName evidence="1">Uncharacterized protein</fullName>
    </submittedName>
</protein>
<accession>A0A3R6DX80</accession>
<reference evidence="1 2" key="1">
    <citation type="submission" date="2018-08" db="EMBL/GenBank/DDBJ databases">
        <title>A genome reference for cultivated species of the human gut microbiota.</title>
        <authorList>
            <person name="Zou Y."/>
            <person name="Xue W."/>
            <person name="Luo G."/>
        </authorList>
    </citation>
    <scope>NUCLEOTIDE SEQUENCE [LARGE SCALE GENOMIC DNA]</scope>
    <source>
        <strain evidence="1 2">AM22-12LB</strain>
    </source>
</reference>
<evidence type="ECO:0000313" key="1">
    <source>
        <dbReference type="EMBL" id="RHG56067.1"/>
    </source>
</evidence>
<proteinExistence type="predicted"/>
<comment type="caution">
    <text evidence="1">The sequence shown here is derived from an EMBL/GenBank/DDBJ whole genome shotgun (WGS) entry which is preliminary data.</text>
</comment>
<dbReference type="RefSeq" id="WP_118219599.1">
    <property type="nucleotide sequence ID" value="NZ_JAAIOQ010000006.1"/>
</dbReference>
<sequence length="92" mass="10529">MFEYEQETYGSKSRERIRAAAMAHTGKKGKVFLPPTRRQKAEGLDKVEFDVCFESASSNFLVCSTLPTRRNKQHRITVTYAQIASGEVEVKW</sequence>
<evidence type="ECO:0000313" key="2">
    <source>
        <dbReference type="Proteomes" id="UP000286595"/>
    </source>
</evidence>